<evidence type="ECO:0000313" key="2">
    <source>
        <dbReference type="EMBL" id="KAK5914789.1"/>
    </source>
</evidence>
<evidence type="ECO:0000256" key="1">
    <source>
        <dbReference type="SAM" id="MobiDB-lite"/>
    </source>
</evidence>
<name>A0AAN8D3W7_9TELE</name>
<gene>
    <name evidence="2" type="ORF">CesoFtcFv8_000442</name>
</gene>
<dbReference type="EMBL" id="JAULUE010002046">
    <property type="protein sequence ID" value="KAK5914789.1"/>
    <property type="molecule type" value="Genomic_DNA"/>
</dbReference>
<feature type="region of interest" description="Disordered" evidence="1">
    <location>
        <begin position="48"/>
        <end position="73"/>
    </location>
</feature>
<accession>A0AAN8D3W7</accession>
<protein>
    <submittedName>
        <fullName evidence="2">Uncharacterized protein</fullName>
    </submittedName>
</protein>
<reference evidence="2 3" key="1">
    <citation type="journal article" date="2023" name="Mol. Biol. Evol.">
        <title>Genomics of Secondarily Temperate Adaptation in the Only Non-Antarctic Icefish.</title>
        <authorList>
            <person name="Rivera-Colon A.G."/>
            <person name="Rayamajhi N."/>
            <person name="Minhas B.F."/>
            <person name="Madrigal G."/>
            <person name="Bilyk K.T."/>
            <person name="Yoon V."/>
            <person name="Hune M."/>
            <person name="Gregory S."/>
            <person name="Cheng C.H.C."/>
            <person name="Catchen J.M."/>
        </authorList>
    </citation>
    <scope>NUCLEOTIDE SEQUENCE [LARGE SCALE GENOMIC DNA]</scope>
    <source>
        <strain evidence="2">JC2023a</strain>
    </source>
</reference>
<dbReference type="Proteomes" id="UP001335648">
    <property type="component" value="Unassembled WGS sequence"/>
</dbReference>
<keyword evidence="3" id="KW-1185">Reference proteome</keyword>
<comment type="caution">
    <text evidence="2">The sequence shown here is derived from an EMBL/GenBank/DDBJ whole genome shotgun (WGS) entry which is preliminary data.</text>
</comment>
<organism evidence="2 3">
    <name type="scientific">Champsocephalus esox</name>
    <name type="common">pike icefish</name>
    <dbReference type="NCBI Taxonomy" id="159716"/>
    <lineage>
        <taxon>Eukaryota</taxon>
        <taxon>Metazoa</taxon>
        <taxon>Chordata</taxon>
        <taxon>Craniata</taxon>
        <taxon>Vertebrata</taxon>
        <taxon>Euteleostomi</taxon>
        <taxon>Actinopterygii</taxon>
        <taxon>Neopterygii</taxon>
        <taxon>Teleostei</taxon>
        <taxon>Neoteleostei</taxon>
        <taxon>Acanthomorphata</taxon>
        <taxon>Eupercaria</taxon>
        <taxon>Perciformes</taxon>
        <taxon>Notothenioidei</taxon>
        <taxon>Channichthyidae</taxon>
        <taxon>Champsocephalus</taxon>
    </lineage>
</organism>
<feature type="region of interest" description="Disordered" evidence="1">
    <location>
        <begin position="1"/>
        <end position="27"/>
    </location>
</feature>
<sequence length="73" mass="7727">MQPAGGGAHQEQAWVAGGGGRGGRQQEVEVSLLELQIQRAELHHHFLPEAERPAGGEGETLVLHLGGERGERG</sequence>
<proteinExistence type="predicted"/>
<evidence type="ECO:0000313" key="3">
    <source>
        <dbReference type="Proteomes" id="UP001335648"/>
    </source>
</evidence>
<dbReference type="AlphaFoldDB" id="A0AAN8D3W7"/>